<reference evidence="1 2" key="1">
    <citation type="submission" date="2016-12" db="EMBL/GenBank/DDBJ databases">
        <authorList>
            <person name="Song W.-J."/>
            <person name="Kurnit D.M."/>
        </authorList>
    </citation>
    <scope>NUCLEOTIDE SEQUENCE [LARGE SCALE GENOMIC DNA]</scope>
    <source>
        <strain evidence="1 2">175</strain>
    </source>
</reference>
<dbReference type="Pfam" id="PF14103">
    <property type="entry name" value="DUF4276"/>
    <property type="match status" value="1"/>
</dbReference>
<evidence type="ECO:0000313" key="1">
    <source>
        <dbReference type="EMBL" id="SMF97048.1"/>
    </source>
</evidence>
<dbReference type="InterPro" id="IPR025455">
    <property type="entry name" value="DUF4276"/>
</dbReference>
<gene>
    <name evidence="1" type="ORF">SAMN02949497_4464</name>
</gene>
<accession>A0A1Y6D273</accession>
<name>A0A1Y6D273_9GAMM</name>
<dbReference type="Proteomes" id="UP000192923">
    <property type="component" value="Unassembled WGS sequence"/>
</dbReference>
<evidence type="ECO:0008006" key="3">
    <source>
        <dbReference type="Google" id="ProtNLM"/>
    </source>
</evidence>
<dbReference type="AlphaFoldDB" id="A0A1Y6D273"/>
<organism evidence="1 2">
    <name type="scientific">Methylomagnum ishizawai</name>
    <dbReference type="NCBI Taxonomy" id="1760988"/>
    <lineage>
        <taxon>Bacteria</taxon>
        <taxon>Pseudomonadati</taxon>
        <taxon>Pseudomonadota</taxon>
        <taxon>Gammaproteobacteria</taxon>
        <taxon>Methylococcales</taxon>
        <taxon>Methylococcaceae</taxon>
        <taxon>Methylomagnum</taxon>
    </lineage>
</organism>
<protein>
    <recommendedName>
        <fullName evidence="3">DUF4276 domain-containing protein</fullName>
    </recommendedName>
</protein>
<keyword evidence="2" id="KW-1185">Reference proteome</keyword>
<proteinExistence type="predicted"/>
<dbReference type="EMBL" id="FXAM01000001">
    <property type="protein sequence ID" value="SMF97048.1"/>
    <property type="molecule type" value="Genomic_DNA"/>
</dbReference>
<sequence length="182" mass="20445">MRLVFLLEEPSMKILLEGLLPRLFPGLDFVLVPHEGKRDLEKSIPRKLKAWNDPKVRFVVVEDNDGGDCSGLKSKLRFLCEQAGQSDTLVRIVCQELEAWYLGEPEALAEAYGNPKLAKLAAKAKFREPDALIKPSVELERLVPEFQKLAGARLLGSRLTETRNRSPSFRCFIAGVGRMVEP</sequence>
<dbReference type="STRING" id="1760988.SAMN02949497_4464"/>
<evidence type="ECO:0000313" key="2">
    <source>
        <dbReference type="Proteomes" id="UP000192923"/>
    </source>
</evidence>